<dbReference type="InterPro" id="IPR019481">
    <property type="entry name" value="TFIIIC_triple_barrel"/>
</dbReference>
<evidence type="ECO:0000313" key="2">
    <source>
        <dbReference type="EnsemblMetazoa" id="PPAI006142-PA"/>
    </source>
</evidence>
<dbReference type="EnsemblMetazoa" id="PPAI006142-RA">
    <property type="protein sequence ID" value="PPAI006142-PA"/>
    <property type="gene ID" value="PPAI006142"/>
</dbReference>
<organism evidence="2 3">
    <name type="scientific">Phlebotomus papatasi</name>
    <name type="common">Sandfly</name>
    <dbReference type="NCBI Taxonomy" id="29031"/>
    <lineage>
        <taxon>Eukaryota</taxon>
        <taxon>Metazoa</taxon>
        <taxon>Ecdysozoa</taxon>
        <taxon>Arthropoda</taxon>
        <taxon>Hexapoda</taxon>
        <taxon>Insecta</taxon>
        <taxon>Pterygota</taxon>
        <taxon>Neoptera</taxon>
        <taxon>Endopterygota</taxon>
        <taxon>Diptera</taxon>
        <taxon>Nematocera</taxon>
        <taxon>Psychodoidea</taxon>
        <taxon>Psychodidae</taxon>
        <taxon>Phlebotomus</taxon>
        <taxon>Phlebotomus</taxon>
    </lineage>
</organism>
<dbReference type="OrthoDB" id="1877767at2759"/>
<dbReference type="VEuPathDB" id="VectorBase:PPAPM1_012458"/>
<keyword evidence="3" id="KW-1185">Reference proteome</keyword>
<reference evidence="2" key="1">
    <citation type="submission" date="2022-08" db="UniProtKB">
        <authorList>
            <consortium name="EnsemblMetazoa"/>
        </authorList>
    </citation>
    <scope>IDENTIFICATION</scope>
    <source>
        <strain evidence="2">Israel</strain>
    </source>
</reference>
<dbReference type="Gene3D" id="2.60.40.4370">
    <property type="match status" value="1"/>
</dbReference>
<evidence type="ECO:0000313" key="3">
    <source>
        <dbReference type="Proteomes" id="UP000092462"/>
    </source>
</evidence>
<dbReference type="GO" id="GO:0006383">
    <property type="term" value="P:transcription by RNA polymerase III"/>
    <property type="evidence" value="ECO:0007669"/>
    <property type="project" value="InterPro"/>
</dbReference>
<dbReference type="KEGG" id="ppap:129801434"/>
<dbReference type="GeneID" id="129801434"/>
<dbReference type="PANTHER" id="PTHR21860">
    <property type="entry name" value="TRANSCRIPTION INITIATION FACTOR IIIC TFIIIC , POLYPEPTIDE 6-RELATED"/>
    <property type="match status" value="1"/>
</dbReference>
<dbReference type="InterPro" id="IPR042771">
    <property type="entry name" value="GTF3C6-like"/>
</dbReference>
<dbReference type="Pfam" id="PF10419">
    <property type="entry name" value="TFIIIC_sub6"/>
    <property type="match status" value="1"/>
</dbReference>
<dbReference type="AlphaFoldDB" id="A0A1B0DE19"/>
<dbReference type="RefSeq" id="XP_055702463.1">
    <property type="nucleotide sequence ID" value="XM_055846488.1"/>
</dbReference>
<dbReference type="GO" id="GO:0000127">
    <property type="term" value="C:transcription factor TFIIIC complex"/>
    <property type="evidence" value="ECO:0007669"/>
    <property type="project" value="TreeGrafter"/>
</dbReference>
<protein>
    <recommendedName>
        <fullName evidence="1">Transcription factor TFIIIC triple barrel domain-containing protein</fullName>
    </recommendedName>
</protein>
<name>A0A1B0DE19_PHLPP</name>
<dbReference type="Proteomes" id="UP000092462">
    <property type="component" value="Unassembled WGS sequence"/>
</dbReference>
<accession>A0A1B0DE19</accession>
<sequence length="188" mass="21910">MASVKTENIDNFGDDEEEVYLYLDFHSIPLSEEEMKEPNLTLKIVGIESENPVVKINNKFFKGEYEDTIGTHVFFEEDTGHSSQDPLYSRNPKTMYKYMNKTNKVLKMRRIFLESRDDENRVEEGTSTENSSKYQVTKTYQDTLCQLLKPGHAPPHYLPDCLDAKIKSTQEVAEEYRDMEPIERKPVP</sequence>
<dbReference type="PANTHER" id="PTHR21860:SF2">
    <property type="entry name" value="GENERAL TRANSCRIPTION FACTOR 3C POLYPEPTIDE 6"/>
    <property type="match status" value="1"/>
</dbReference>
<dbReference type="VEuPathDB" id="VectorBase:PPAI006142"/>
<dbReference type="RefSeq" id="XP_055702451.1">
    <property type="nucleotide sequence ID" value="XM_055846476.1"/>
</dbReference>
<evidence type="ECO:0000259" key="1">
    <source>
        <dbReference type="Pfam" id="PF10419"/>
    </source>
</evidence>
<feature type="domain" description="Transcription factor TFIIIC triple barrel" evidence="1">
    <location>
        <begin position="15"/>
        <end position="113"/>
    </location>
</feature>
<dbReference type="EMBL" id="AJVK01032455">
    <property type="status" value="NOT_ANNOTATED_CDS"/>
    <property type="molecule type" value="Genomic_DNA"/>
</dbReference>
<proteinExistence type="predicted"/>
<dbReference type="RefSeq" id="XP_055702440.1">
    <property type="nucleotide sequence ID" value="XM_055846465.1"/>
</dbReference>